<reference evidence="2" key="1">
    <citation type="journal article" date="2023" name="G3 (Bethesda)">
        <title>Genome assembly and association tests identify interacting loci associated with vigor, precocity, and sex in interspecific pistachio rootstocks.</title>
        <authorList>
            <person name="Palmer W."/>
            <person name="Jacygrad E."/>
            <person name="Sagayaradj S."/>
            <person name="Cavanaugh K."/>
            <person name="Han R."/>
            <person name="Bertier L."/>
            <person name="Beede B."/>
            <person name="Kafkas S."/>
            <person name="Golino D."/>
            <person name="Preece J."/>
            <person name="Michelmore R."/>
        </authorList>
    </citation>
    <scope>NUCLEOTIDE SEQUENCE [LARGE SCALE GENOMIC DNA]</scope>
</reference>
<comment type="caution">
    <text evidence="1">The sequence shown here is derived from an EMBL/GenBank/DDBJ whole genome shotgun (WGS) entry which is preliminary data.</text>
</comment>
<evidence type="ECO:0000313" key="2">
    <source>
        <dbReference type="Proteomes" id="UP001163603"/>
    </source>
</evidence>
<accession>A0ACC0X7U1</accession>
<dbReference type="Proteomes" id="UP001163603">
    <property type="component" value="Chromosome 14"/>
</dbReference>
<protein>
    <submittedName>
        <fullName evidence="1">Uncharacterized protein</fullName>
    </submittedName>
</protein>
<sequence length="110" mass="12437">MSVLVWGEKKMDSGREFSFSHDLHHFRLHSSFKKLSRLCNVPRLKDICSQTPFQFNGIDFSGSETVRFLPNGYLAYVSSVAEILEATWEVSRGTEGSGLMPSLQLMCCDL</sequence>
<organism evidence="1 2">
    <name type="scientific">Pistacia integerrima</name>
    <dbReference type="NCBI Taxonomy" id="434235"/>
    <lineage>
        <taxon>Eukaryota</taxon>
        <taxon>Viridiplantae</taxon>
        <taxon>Streptophyta</taxon>
        <taxon>Embryophyta</taxon>
        <taxon>Tracheophyta</taxon>
        <taxon>Spermatophyta</taxon>
        <taxon>Magnoliopsida</taxon>
        <taxon>eudicotyledons</taxon>
        <taxon>Gunneridae</taxon>
        <taxon>Pentapetalae</taxon>
        <taxon>rosids</taxon>
        <taxon>malvids</taxon>
        <taxon>Sapindales</taxon>
        <taxon>Anacardiaceae</taxon>
        <taxon>Pistacia</taxon>
    </lineage>
</organism>
<gene>
    <name evidence="1" type="ORF">Pint_33924</name>
</gene>
<proteinExistence type="predicted"/>
<dbReference type="EMBL" id="CM047749">
    <property type="protein sequence ID" value="KAJ0011059.1"/>
    <property type="molecule type" value="Genomic_DNA"/>
</dbReference>
<keyword evidence="2" id="KW-1185">Reference proteome</keyword>
<evidence type="ECO:0000313" key="1">
    <source>
        <dbReference type="EMBL" id="KAJ0011059.1"/>
    </source>
</evidence>
<name>A0ACC0X7U1_9ROSI</name>